<evidence type="ECO:0000256" key="5">
    <source>
        <dbReference type="SAM" id="MobiDB-lite"/>
    </source>
</evidence>
<dbReference type="InterPro" id="IPR036259">
    <property type="entry name" value="MFS_trans_sf"/>
</dbReference>
<reference evidence="7" key="1">
    <citation type="submission" date="2014-01" db="EMBL/GenBank/DDBJ databases">
        <title>The genome of the white-rot fungus Pycnoporus cinnabarinus: a basidiomycete model with a versatile arsenal for lignocellulosic biomass breakdown.</title>
        <authorList>
            <person name="Levasseur A."/>
            <person name="Lomascolo A."/>
            <person name="Ruiz-Duenas F.J."/>
            <person name="Uzan E."/>
            <person name="Piumi F."/>
            <person name="Kues U."/>
            <person name="Ram A.F.J."/>
            <person name="Murat C."/>
            <person name="Haon M."/>
            <person name="Benoit I."/>
            <person name="Arfi Y."/>
            <person name="Chevret D."/>
            <person name="Drula E."/>
            <person name="Kwon M.J."/>
            <person name="Gouret P."/>
            <person name="Lesage-Meessen L."/>
            <person name="Lombard V."/>
            <person name="Mariette J."/>
            <person name="Noirot C."/>
            <person name="Park J."/>
            <person name="Patyshakuliyeva A."/>
            <person name="Wieneger R.A.B."/>
            <person name="Wosten H.A.B."/>
            <person name="Martin F."/>
            <person name="Coutinho P.M."/>
            <person name="de Vries R."/>
            <person name="Martinez A.T."/>
            <person name="Klopp C."/>
            <person name="Pontarotti P."/>
            <person name="Henrissat B."/>
            <person name="Record E."/>
        </authorList>
    </citation>
    <scope>NUCLEOTIDE SEQUENCE [LARGE SCALE GENOMIC DNA]</scope>
    <source>
        <strain evidence="7">BRFM137</strain>
    </source>
</reference>
<dbReference type="HOGENOM" id="CLU_042172_0_0_1"/>
<protein>
    <recommendedName>
        <fullName evidence="9">Major facilitator superfamily (MFS) profile domain-containing protein</fullName>
    </recommendedName>
</protein>
<keyword evidence="3 6" id="KW-1133">Transmembrane helix</keyword>
<feature type="region of interest" description="Disordered" evidence="5">
    <location>
        <begin position="1"/>
        <end position="47"/>
    </location>
</feature>
<feature type="transmembrane region" description="Helical" evidence="6">
    <location>
        <begin position="367"/>
        <end position="390"/>
    </location>
</feature>
<evidence type="ECO:0000256" key="4">
    <source>
        <dbReference type="ARBA" id="ARBA00023136"/>
    </source>
</evidence>
<evidence type="ECO:0000256" key="2">
    <source>
        <dbReference type="ARBA" id="ARBA00022692"/>
    </source>
</evidence>
<feature type="transmembrane region" description="Helical" evidence="6">
    <location>
        <begin position="150"/>
        <end position="169"/>
    </location>
</feature>
<comment type="subcellular location">
    <subcellularLocation>
        <location evidence="1">Membrane</location>
        <topology evidence="1">Multi-pass membrane protein</topology>
    </subcellularLocation>
</comment>
<dbReference type="Gene3D" id="1.20.1250.20">
    <property type="entry name" value="MFS general substrate transporter like domains"/>
    <property type="match status" value="1"/>
</dbReference>
<feature type="transmembrane region" description="Helical" evidence="6">
    <location>
        <begin position="86"/>
        <end position="115"/>
    </location>
</feature>
<dbReference type="PANTHER" id="PTHR23510">
    <property type="entry name" value="INNER MEMBRANE TRANSPORT PROTEIN YAJR"/>
    <property type="match status" value="1"/>
</dbReference>
<evidence type="ECO:0000313" key="8">
    <source>
        <dbReference type="Proteomes" id="UP000029665"/>
    </source>
</evidence>
<feature type="transmembrane region" description="Helical" evidence="6">
    <location>
        <begin position="402"/>
        <end position="421"/>
    </location>
</feature>
<dbReference type="InterPro" id="IPR011701">
    <property type="entry name" value="MFS"/>
</dbReference>
<feature type="transmembrane region" description="Helical" evidence="6">
    <location>
        <begin position="427"/>
        <end position="452"/>
    </location>
</feature>
<evidence type="ECO:0000256" key="1">
    <source>
        <dbReference type="ARBA" id="ARBA00004141"/>
    </source>
</evidence>
<dbReference type="EMBL" id="CCBP010000311">
    <property type="protein sequence ID" value="CDO75924.1"/>
    <property type="molecule type" value="Genomic_DNA"/>
</dbReference>
<keyword evidence="4 6" id="KW-0472">Membrane</keyword>
<feature type="transmembrane region" description="Helical" evidence="6">
    <location>
        <begin position="464"/>
        <end position="485"/>
    </location>
</feature>
<dbReference type="InterPro" id="IPR051068">
    <property type="entry name" value="MFS_Domain-Containing_Protein"/>
</dbReference>
<keyword evidence="2 6" id="KW-0812">Transmembrane</keyword>
<dbReference type="GO" id="GO:0022857">
    <property type="term" value="F:transmembrane transporter activity"/>
    <property type="evidence" value="ECO:0007669"/>
    <property type="project" value="InterPro"/>
</dbReference>
<keyword evidence="8" id="KW-1185">Reference proteome</keyword>
<dbReference type="SUPFAM" id="SSF103473">
    <property type="entry name" value="MFS general substrate transporter"/>
    <property type="match status" value="1"/>
</dbReference>
<evidence type="ECO:0000256" key="6">
    <source>
        <dbReference type="SAM" id="Phobius"/>
    </source>
</evidence>
<feature type="transmembrane region" description="Helical" evidence="6">
    <location>
        <begin position="250"/>
        <end position="268"/>
    </location>
</feature>
<feature type="transmembrane region" description="Helical" evidence="6">
    <location>
        <begin position="327"/>
        <end position="347"/>
    </location>
</feature>
<feature type="compositionally biased region" description="Polar residues" evidence="5">
    <location>
        <begin position="25"/>
        <end position="37"/>
    </location>
</feature>
<dbReference type="Pfam" id="PF07690">
    <property type="entry name" value="MFS_1"/>
    <property type="match status" value="1"/>
</dbReference>
<evidence type="ECO:0008006" key="9">
    <source>
        <dbReference type="Google" id="ProtNLM"/>
    </source>
</evidence>
<accession>A0A060SUM9</accession>
<evidence type="ECO:0000313" key="7">
    <source>
        <dbReference type="EMBL" id="CDO75924.1"/>
    </source>
</evidence>
<dbReference type="PANTHER" id="PTHR23510:SF64">
    <property type="entry name" value="INNER MEMBRANE TRANSPORT PROTEIN YAJR"/>
    <property type="match status" value="1"/>
</dbReference>
<dbReference type="AlphaFoldDB" id="A0A060SUM9"/>
<feature type="transmembrane region" description="Helical" evidence="6">
    <location>
        <begin position="491"/>
        <end position="513"/>
    </location>
</feature>
<feature type="transmembrane region" description="Helical" evidence="6">
    <location>
        <begin position="127"/>
        <end position="144"/>
    </location>
</feature>
<sequence>MAGLRLPSTVLGLLERRKGPPPQPSVSTTSASQPQSEASEDGQGPAVDDDLKLPKMASLAIILTSNVLMQHHQLTFFIIVSSSNEYAHYLGGTSTFSGLVIGIPTVFSGLALLPLMRLDQGGYKRPLHFACASAVVGNILYGLAYHANWLYLILLGRIVTGFTFTFWMYNKRYCSDPRIVGLRRRTTLAGWLVLGQGIGFSLGPFVGGLLSVISLPVRTKAGLTHFSCLFLHRYKIGFSNSVFNGFTSPAWIMAAIWAAFWAIAAVLYEDVPRAPPAPQSVALQQFTVKTASEDGDNKERESSGVTTTEAVGTTELPSVYRMTKRQWGVTVTMCWFAMTCFHILGAWEANIPVFTSSHLRSNPFHFTPFAAGNLIALGGACTIPFLLLNLHFARRVQDRHTLAMGTSIGLAGLIIALAILGEEEVNYGSLFICWFLVALGFNIASTVTLSLLSKQLPGAWNGRVSLAIQYSNYTGRVTGAVWGGAGVKVGMLSYVGMQVAFVGIGYIMFVTLWKHLKAKTG</sequence>
<gene>
    <name evidence="7" type="ORF">BN946_scf184873.g13</name>
</gene>
<evidence type="ECO:0000256" key="3">
    <source>
        <dbReference type="ARBA" id="ARBA00022989"/>
    </source>
</evidence>
<proteinExistence type="predicted"/>
<dbReference type="Proteomes" id="UP000029665">
    <property type="component" value="Unassembled WGS sequence"/>
</dbReference>
<feature type="transmembrane region" description="Helical" evidence="6">
    <location>
        <begin position="59"/>
        <end position="80"/>
    </location>
</feature>
<dbReference type="OrthoDB" id="2015447at2759"/>
<feature type="transmembrane region" description="Helical" evidence="6">
    <location>
        <begin position="190"/>
        <end position="213"/>
    </location>
</feature>
<name>A0A060SUM9_PYCCI</name>
<comment type="caution">
    <text evidence="7">The sequence shown here is derived from an EMBL/GenBank/DDBJ whole genome shotgun (WGS) entry which is preliminary data.</text>
</comment>
<dbReference type="OMA" id="TSPAWIM"/>
<dbReference type="GO" id="GO:0016020">
    <property type="term" value="C:membrane"/>
    <property type="evidence" value="ECO:0007669"/>
    <property type="project" value="UniProtKB-SubCell"/>
</dbReference>
<organism evidence="7 8">
    <name type="scientific">Pycnoporus cinnabarinus</name>
    <name type="common">Cinnabar-red polypore</name>
    <name type="synonym">Trametes cinnabarina</name>
    <dbReference type="NCBI Taxonomy" id="5643"/>
    <lineage>
        <taxon>Eukaryota</taxon>
        <taxon>Fungi</taxon>
        <taxon>Dikarya</taxon>
        <taxon>Basidiomycota</taxon>
        <taxon>Agaricomycotina</taxon>
        <taxon>Agaricomycetes</taxon>
        <taxon>Polyporales</taxon>
        <taxon>Polyporaceae</taxon>
        <taxon>Trametes</taxon>
    </lineage>
</organism>
<dbReference type="STRING" id="5643.A0A060SUM9"/>